<reference evidence="2" key="1">
    <citation type="submission" date="2021-02" db="EMBL/GenBank/DDBJ databases">
        <authorList>
            <person name="Nowell W R."/>
        </authorList>
    </citation>
    <scope>NUCLEOTIDE SEQUENCE</scope>
</reference>
<dbReference type="AlphaFoldDB" id="A0A813SQY5"/>
<keyword evidence="1" id="KW-0472">Membrane</keyword>
<gene>
    <name evidence="2" type="ORF">RFH988_LOCUS4038</name>
    <name evidence="3" type="ORF">SEV965_LOCUS6424</name>
</gene>
<dbReference type="EMBL" id="CAJNOU010000209">
    <property type="protein sequence ID" value="CAF0916636.1"/>
    <property type="molecule type" value="Genomic_DNA"/>
</dbReference>
<comment type="caution">
    <text evidence="2">The sequence shown here is derived from an EMBL/GenBank/DDBJ whole genome shotgun (WGS) entry which is preliminary data.</text>
</comment>
<evidence type="ECO:0000313" key="2">
    <source>
        <dbReference type="EMBL" id="CAF0803429.1"/>
    </source>
</evidence>
<dbReference type="Proteomes" id="UP000663882">
    <property type="component" value="Unassembled WGS sequence"/>
</dbReference>
<evidence type="ECO:0000313" key="3">
    <source>
        <dbReference type="EMBL" id="CAF0916636.1"/>
    </source>
</evidence>
<dbReference type="OrthoDB" id="5948578at2759"/>
<keyword evidence="1" id="KW-0812">Transmembrane</keyword>
<keyword evidence="1" id="KW-1133">Transmembrane helix</keyword>
<evidence type="ECO:0000256" key="1">
    <source>
        <dbReference type="SAM" id="Phobius"/>
    </source>
</evidence>
<dbReference type="Proteomes" id="UP000663889">
    <property type="component" value="Unassembled WGS sequence"/>
</dbReference>
<sequence length="83" mass="9403">MLYNRYAISFLRVGVIKLAIVGSATVLVISHEVFGINRYILKKIINEIRTSLPDTTETFDQIPTKQEVKHAIIDTCEIQIAVE</sequence>
<accession>A0A813SQY5</accession>
<protein>
    <submittedName>
        <fullName evidence="2">Uncharacterized protein</fullName>
    </submittedName>
</protein>
<proteinExistence type="predicted"/>
<feature type="transmembrane region" description="Helical" evidence="1">
    <location>
        <begin position="6"/>
        <end position="29"/>
    </location>
</feature>
<evidence type="ECO:0000313" key="4">
    <source>
        <dbReference type="Proteomes" id="UP000663882"/>
    </source>
</evidence>
<name>A0A813SQY5_9BILA</name>
<organism evidence="2 4">
    <name type="scientific">Rotaria sordida</name>
    <dbReference type="NCBI Taxonomy" id="392033"/>
    <lineage>
        <taxon>Eukaryota</taxon>
        <taxon>Metazoa</taxon>
        <taxon>Spiralia</taxon>
        <taxon>Gnathifera</taxon>
        <taxon>Rotifera</taxon>
        <taxon>Eurotatoria</taxon>
        <taxon>Bdelloidea</taxon>
        <taxon>Philodinida</taxon>
        <taxon>Philodinidae</taxon>
        <taxon>Rotaria</taxon>
    </lineage>
</organism>
<dbReference type="EMBL" id="CAJNOO010000101">
    <property type="protein sequence ID" value="CAF0803429.1"/>
    <property type="molecule type" value="Genomic_DNA"/>
</dbReference>